<proteinExistence type="predicted"/>
<accession>A0A0F8VCG5</accession>
<sequence>MNSETKEIKETKRQIEVELEYLEHVANKAVELLSDLEIKLERVMMPITEGTDEDTDEYKKVCDIAHNIRISKDKIMSTNEKLSDIINRIEL</sequence>
<protein>
    <submittedName>
        <fullName evidence="1">Uncharacterized protein</fullName>
    </submittedName>
</protein>
<name>A0A0F8VCG5_9ZZZZ</name>
<dbReference type="AlphaFoldDB" id="A0A0F8VCG5"/>
<dbReference type="EMBL" id="LAZR01070351">
    <property type="protein sequence ID" value="KKK42067.1"/>
    <property type="molecule type" value="Genomic_DNA"/>
</dbReference>
<reference evidence="1" key="1">
    <citation type="journal article" date="2015" name="Nature">
        <title>Complex archaea that bridge the gap between prokaryotes and eukaryotes.</title>
        <authorList>
            <person name="Spang A."/>
            <person name="Saw J.H."/>
            <person name="Jorgensen S.L."/>
            <person name="Zaremba-Niedzwiedzka K."/>
            <person name="Martijn J."/>
            <person name="Lind A.E."/>
            <person name="van Eijk R."/>
            <person name="Schleper C."/>
            <person name="Guy L."/>
            <person name="Ettema T.J."/>
        </authorList>
    </citation>
    <scope>NUCLEOTIDE SEQUENCE</scope>
</reference>
<evidence type="ECO:0000313" key="1">
    <source>
        <dbReference type="EMBL" id="KKK42067.1"/>
    </source>
</evidence>
<comment type="caution">
    <text evidence="1">The sequence shown here is derived from an EMBL/GenBank/DDBJ whole genome shotgun (WGS) entry which is preliminary data.</text>
</comment>
<organism evidence="1">
    <name type="scientific">marine sediment metagenome</name>
    <dbReference type="NCBI Taxonomy" id="412755"/>
    <lineage>
        <taxon>unclassified sequences</taxon>
        <taxon>metagenomes</taxon>
        <taxon>ecological metagenomes</taxon>
    </lineage>
</organism>
<gene>
    <name evidence="1" type="ORF">LCGC14_2354470</name>
</gene>